<evidence type="ECO:0000256" key="3">
    <source>
        <dbReference type="ARBA" id="ARBA00004496"/>
    </source>
</evidence>
<feature type="domain" description="Prephenate dehydratase" evidence="19">
    <location>
        <begin position="89"/>
        <end position="265"/>
    </location>
</feature>
<dbReference type="UniPathway" id="UPA00121">
    <property type="reaction ID" value="UER00345"/>
</dbReference>
<evidence type="ECO:0000256" key="4">
    <source>
        <dbReference type="ARBA" id="ARBA00004741"/>
    </source>
</evidence>
<dbReference type="EMBL" id="UINC01001690">
    <property type="protein sequence ID" value="SUZ86592.1"/>
    <property type="molecule type" value="Genomic_DNA"/>
</dbReference>
<dbReference type="SUPFAM" id="SSF53850">
    <property type="entry name" value="Periplasmic binding protein-like II"/>
    <property type="match status" value="1"/>
</dbReference>
<dbReference type="SMART" id="SM00830">
    <property type="entry name" value="CM_2"/>
    <property type="match status" value="1"/>
</dbReference>
<dbReference type="CDD" id="cd04905">
    <property type="entry name" value="ACT_CM-PDT"/>
    <property type="match status" value="1"/>
</dbReference>
<organism evidence="21">
    <name type="scientific">marine metagenome</name>
    <dbReference type="NCBI Taxonomy" id="408172"/>
    <lineage>
        <taxon>unclassified sequences</taxon>
        <taxon>metagenomes</taxon>
        <taxon>ecological metagenomes</taxon>
    </lineage>
</organism>
<evidence type="ECO:0000256" key="1">
    <source>
        <dbReference type="ARBA" id="ARBA00000824"/>
    </source>
</evidence>
<keyword evidence="9" id="KW-0028">Amino-acid biosynthesis</keyword>
<dbReference type="EC" id="4.2.1.51" evidence="6"/>
<evidence type="ECO:0000256" key="6">
    <source>
        <dbReference type="ARBA" id="ARBA00013147"/>
    </source>
</evidence>
<dbReference type="SUPFAM" id="SSF55021">
    <property type="entry name" value="ACT-like"/>
    <property type="match status" value="1"/>
</dbReference>
<dbReference type="PROSITE" id="PS00857">
    <property type="entry name" value="PREPHENATE_DEHYDR_1"/>
    <property type="match status" value="1"/>
</dbReference>
<dbReference type="GO" id="GO:0004106">
    <property type="term" value="F:chorismate mutase activity"/>
    <property type="evidence" value="ECO:0007669"/>
    <property type="project" value="UniProtKB-EC"/>
</dbReference>
<keyword evidence="12" id="KW-0413">Isomerase</keyword>
<comment type="pathway">
    <text evidence="4">Amino-acid biosynthesis; L-phenylalanine biosynthesis; phenylpyruvate from prephenate: step 1/1.</text>
</comment>
<evidence type="ECO:0000256" key="15">
    <source>
        <dbReference type="ARBA" id="ARBA00031175"/>
    </source>
</evidence>
<comment type="catalytic activity">
    <reaction evidence="1">
        <text>chorismate = prephenate</text>
        <dbReference type="Rhea" id="RHEA:13897"/>
        <dbReference type="ChEBI" id="CHEBI:29748"/>
        <dbReference type="ChEBI" id="CHEBI:29934"/>
        <dbReference type="EC" id="5.4.99.5"/>
    </reaction>
</comment>
<dbReference type="PROSITE" id="PS51168">
    <property type="entry name" value="CHORISMATE_MUT_2"/>
    <property type="match status" value="1"/>
</dbReference>
<dbReference type="GO" id="GO:0009094">
    <property type="term" value="P:L-phenylalanine biosynthetic process"/>
    <property type="evidence" value="ECO:0007669"/>
    <property type="project" value="UniProtKB-UniPathway"/>
</dbReference>
<evidence type="ECO:0000256" key="7">
    <source>
        <dbReference type="ARBA" id="ARBA00014401"/>
    </source>
</evidence>
<feature type="domain" description="ACT" evidence="20">
    <location>
        <begin position="277"/>
        <end position="354"/>
    </location>
</feature>
<dbReference type="GO" id="GO:0046417">
    <property type="term" value="P:chorismate metabolic process"/>
    <property type="evidence" value="ECO:0007669"/>
    <property type="project" value="InterPro"/>
</dbReference>
<feature type="domain" description="Chorismate mutase" evidence="18">
    <location>
        <begin position="1"/>
        <end position="89"/>
    </location>
</feature>
<accession>A0A381R4G5</accession>
<reference evidence="21" key="1">
    <citation type="submission" date="2018-05" db="EMBL/GenBank/DDBJ databases">
        <authorList>
            <person name="Lanie J.A."/>
            <person name="Ng W.-L."/>
            <person name="Kazmierczak K.M."/>
            <person name="Andrzejewski T.M."/>
            <person name="Davidsen T.M."/>
            <person name="Wayne K.J."/>
            <person name="Tettelin H."/>
            <person name="Glass J.I."/>
            <person name="Rusch D."/>
            <person name="Podicherti R."/>
            <person name="Tsui H.-C.T."/>
            <person name="Winkler M.E."/>
        </authorList>
    </citation>
    <scope>NUCLEOTIDE SEQUENCE</scope>
</reference>
<dbReference type="PROSITE" id="PS51171">
    <property type="entry name" value="PREPHENATE_DEHYDR_3"/>
    <property type="match status" value="1"/>
</dbReference>
<protein>
    <recommendedName>
        <fullName evidence="7">Bifunctional chorismate mutase/prephenate dehydratase</fullName>
        <ecNumber evidence="6">4.2.1.51</ecNumber>
    </recommendedName>
    <alternativeName>
        <fullName evidence="16">Chorismate mutase-prephenate dehydratase</fullName>
    </alternativeName>
    <alternativeName>
        <fullName evidence="15">p-protein</fullName>
    </alternativeName>
</protein>
<keyword evidence="8" id="KW-0963">Cytoplasm</keyword>
<dbReference type="Gene3D" id="3.40.190.10">
    <property type="entry name" value="Periplasmic binding protein-like II"/>
    <property type="match status" value="2"/>
</dbReference>
<name>A0A381R4G5_9ZZZZ</name>
<keyword evidence="13" id="KW-0456">Lyase</keyword>
<dbReference type="InterPro" id="IPR045865">
    <property type="entry name" value="ACT-like_dom_sf"/>
</dbReference>
<evidence type="ECO:0000256" key="17">
    <source>
        <dbReference type="SAM" id="Coils"/>
    </source>
</evidence>
<proteinExistence type="predicted"/>
<evidence type="ECO:0000259" key="19">
    <source>
        <dbReference type="PROSITE" id="PS51171"/>
    </source>
</evidence>
<dbReference type="InterPro" id="IPR008242">
    <property type="entry name" value="Chor_mutase/pphenate_deHydtase"/>
</dbReference>
<dbReference type="PROSITE" id="PS51671">
    <property type="entry name" value="ACT"/>
    <property type="match status" value="1"/>
</dbReference>
<evidence type="ECO:0000256" key="8">
    <source>
        <dbReference type="ARBA" id="ARBA00022490"/>
    </source>
</evidence>
<dbReference type="InterPro" id="IPR002912">
    <property type="entry name" value="ACT_dom"/>
</dbReference>
<dbReference type="Pfam" id="PF01817">
    <property type="entry name" value="CM_2"/>
    <property type="match status" value="1"/>
</dbReference>
<dbReference type="PANTHER" id="PTHR21022:SF19">
    <property type="entry name" value="PREPHENATE DEHYDRATASE-RELATED"/>
    <property type="match status" value="1"/>
</dbReference>
<dbReference type="Pfam" id="PF01842">
    <property type="entry name" value="ACT"/>
    <property type="match status" value="1"/>
</dbReference>
<comment type="subcellular location">
    <subcellularLocation>
        <location evidence="3">Cytoplasm</location>
    </subcellularLocation>
</comment>
<keyword evidence="11" id="KW-0584">Phenylalanine biosynthesis</keyword>
<evidence type="ECO:0000256" key="14">
    <source>
        <dbReference type="ARBA" id="ARBA00023268"/>
    </source>
</evidence>
<dbReference type="UniPathway" id="UPA00120">
    <property type="reaction ID" value="UER00203"/>
</dbReference>
<dbReference type="PANTHER" id="PTHR21022">
    <property type="entry name" value="PREPHENATE DEHYDRATASE P PROTEIN"/>
    <property type="match status" value="1"/>
</dbReference>
<dbReference type="GO" id="GO:0004664">
    <property type="term" value="F:prephenate dehydratase activity"/>
    <property type="evidence" value="ECO:0007669"/>
    <property type="project" value="UniProtKB-EC"/>
</dbReference>
<evidence type="ECO:0000256" key="11">
    <source>
        <dbReference type="ARBA" id="ARBA00023222"/>
    </source>
</evidence>
<dbReference type="InterPro" id="IPR036263">
    <property type="entry name" value="Chorismate_II_sf"/>
</dbReference>
<dbReference type="CDD" id="cd13630">
    <property type="entry name" value="PBP2_PDT_1"/>
    <property type="match status" value="1"/>
</dbReference>
<dbReference type="Gene3D" id="1.20.59.10">
    <property type="entry name" value="Chorismate mutase"/>
    <property type="match status" value="1"/>
</dbReference>
<dbReference type="Gene3D" id="3.30.70.260">
    <property type="match status" value="1"/>
</dbReference>
<evidence type="ECO:0000259" key="20">
    <source>
        <dbReference type="PROSITE" id="PS51671"/>
    </source>
</evidence>
<dbReference type="InterPro" id="IPR002701">
    <property type="entry name" value="CM_II_prokaryot"/>
</dbReference>
<keyword evidence="10" id="KW-0057">Aromatic amino acid biosynthesis</keyword>
<dbReference type="NCBIfam" id="NF008865">
    <property type="entry name" value="PRK11898.1"/>
    <property type="match status" value="1"/>
</dbReference>
<dbReference type="InterPro" id="IPR036979">
    <property type="entry name" value="CM_dom_sf"/>
</dbReference>
<dbReference type="PIRSF" id="PIRSF001500">
    <property type="entry name" value="Chor_mut_pdt_Ppr"/>
    <property type="match status" value="1"/>
</dbReference>
<dbReference type="GO" id="GO:0005737">
    <property type="term" value="C:cytoplasm"/>
    <property type="evidence" value="ECO:0007669"/>
    <property type="project" value="UniProtKB-SubCell"/>
</dbReference>
<dbReference type="AlphaFoldDB" id="A0A381R4G5"/>
<dbReference type="Pfam" id="PF00800">
    <property type="entry name" value="PDT"/>
    <property type="match status" value="1"/>
</dbReference>
<dbReference type="InterPro" id="IPR001086">
    <property type="entry name" value="Preph_deHydtase"/>
</dbReference>
<evidence type="ECO:0000256" key="10">
    <source>
        <dbReference type="ARBA" id="ARBA00023141"/>
    </source>
</evidence>
<keyword evidence="14" id="KW-0511">Multifunctional enzyme</keyword>
<sequence length="358" mass="39870">MSKKKELKRIREKINELDAELLKLINQRSSLAIEAGETKEDEVIYKPEREATILRNLKKHNPGPLNEEQISNIFKEIISSCRAQEDELDVAFLGPEGTYSDSAVKKNFGSSVNKSATETIKDVFKAVTAGKSDYGIVPIENSTEGPINQTLDCLTDFNLKICGEVEMLIHHSLMGLNQAFPTEGFEIHAHEQTLAQCKNWLDSHCPDVIRVSVSSNAQAAKNAKENSGILAIAGSLASEKYGLEILKNNIEDYSDNTTRFIVIGSQEVESTGEDKTSLLVTTKNESGALYNLLKPIQKNGLNLSHITYRPSKIDKWHYSFFFDFEGHKDDKKVKSLLDELSATNSEIKLLGSYPNSVK</sequence>
<dbReference type="InterPro" id="IPR018528">
    <property type="entry name" value="Preph_deHydtase_CS"/>
</dbReference>
<evidence type="ECO:0000313" key="21">
    <source>
        <dbReference type="EMBL" id="SUZ86592.1"/>
    </source>
</evidence>
<dbReference type="FunFam" id="3.40.190.10:FF:000029">
    <property type="entry name" value="Chorismate mutase/Prephenate dehydratase"/>
    <property type="match status" value="1"/>
</dbReference>
<comment type="pathway">
    <text evidence="5">Metabolic intermediate biosynthesis; prephenate biosynthesis; prephenate from chorismate: step 1/1.</text>
</comment>
<evidence type="ECO:0000256" key="16">
    <source>
        <dbReference type="ARBA" id="ARBA00031520"/>
    </source>
</evidence>
<evidence type="ECO:0000256" key="9">
    <source>
        <dbReference type="ARBA" id="ARBA00022605"/>
    </source>
</evidence>
<keyword evidence="17" id="KW-0175">Coiled coil</keyword>
<evidence type="ECO:0000256" key="5">
    <source>
        <dbReference type="ARBA" id="ARBA00004817"/>
    </source>
</evidence>
<evidence type="ECO:0000256" key="12">
    <source>
        <dbReference type="ARBA" id="ARBA00023235"/>
    </source>
</evidence>
<gene>
    <name evidence="21" type="ORF">METZ01_LOCUS39446</name>
</gene>
<dbReference type="SUPFAM" id="SSF48600">
    <property type="entry name" value="Chorismate mutase II"/>
    <property type="match status" value="1"/>
</dbReference>
<feature type="coiled-coil region" evidence="17">
    <location>
        <begin position="7"/>
        <end position="34"/>
    </location>
</feature>
<comment type="function">
    <text evidence="2">Catalyzes the Claisen rearrangement of chorismate to prephenate and the decarboxylation/dehydration of prephenate to phenylpyruvate.</text>
</comment>
<evidence type="ECO:0000259" key="18">
    <source>
        <dbReference type="PROSITE" id="PS51168"/>
    </source>
</evidence>
<evidence type="ECO:0000256" key="13">
    <source>
        <dbReference type="ARBA" id="ARBA00023239"/>
    </source>
</evidence>
<evidence type="ECO:0000256" key="2">
    <source>
        <dbReference type="ARBA" id="ARBA00002364"/>
    </source>
</evidence>